<keyword evidence="1" id="KW-0175">Coiled coil</keyword>
<reference evidence="4" key="1">
    <citation type="submission" date="2022-11" db="UniProtKB">
        <authorList>
            <consortium name="WormBaseParasite"/>
        </authorList>
    </citation>
    <scope>IDENTIFICATION</scope>
</reference>
<evidence type="ECO:0000313" key="4">
    <source>
        <dbReference type="WBParaSite" id="ACRNAN_scaffold598.g10034.t1"/>
    </source>
</evidence>
<dbReference type="Pfam" id="PF11957">
    <property type="entry name" value="efThoc1"/>
    <property type="match status" value="1"/>
</dbReference>
<sequence length="806" mass="93410">MVKNLFEQNKAQGLENEEFRHNLDRYLRKKAISFGDTSVSLETIEKFLKFVVSLSKEELCYKALTVNVMQDVFDVSDIKRCEQLFSIIEDNISIWKAPFFFEACKNQILRMSNDLLKRLSRTVDTNFCGRILILLAKSLPLTEKSGLNLISQFNTANTTIYEEEKKEEKPEDEAIGEEHDMEVGEIRENHQDKDSTIPVDYTHYLKFWQLQEYFSNPLLCYEKPLSWKKFEHNLSEILNIFSTYKLDRQNYKYDRDREKSVVSNVGTRHGSIDEAKNSLKQEDAVMKIHEMDWQTPIFETDKDDAFFAKYLTNQKLFQLQIADSQFRRYFLVQCLILTQYLTLDVKFRDTTCFLSEDQKKFVSEVTDKSYKLLKETYPHGSQFSESIKKILNREKLWSQWKNDGCPDVLKNIRGQKVQMFKKKPTQNYDSGKIDLGNSELTRLWNINPDIQSACKDTKRRFVPIVDRFVSDALDELDPEQQVDDEYKCINNEGWQWRASRLLLFETDQYITTCCAGTPAKALNAPTNTAKFLEEVLKNISINSTTKELKEKGEEIFKRIELKKQQDEEKAAALAADKKKEEAAALLAKKIEEETKRVSIEGPKEEPMETSHVEPTPVTPVPSSPKKLKLEPKQEVEERIEEQRKRKATVTSDETQPQKSAEKESSAEASSNSIAPKKLKVETKEHKESSSAPSKESASSKNPSQITDKEIQILSGLLHDYKKLAEVLEIPINISIPKHRKPESIVKSLLELWQRKDPSKATLSKLSMILATNDFLDERISSAIKELTKSREKDKDKHSSSRRREEK</sequence>
<feature type="compositionally biased region" description="Low complexity" evidence="2">
    <location>
        <begin position="689"/>
        <end position="703"/>
    </location>
</feature>
<protein>
    <submittedName>
        <fullName evidence="4">THO complex subunit 1</fullName>
    </submittedName>
</protein>
<dbReference type="AlphaFoldDB" id="A0A914E831"/>
<dbReference type="PANTHER" id="PTHR13265">
    <property type="entry name" value="THO COMPLEX SUBUNIT 1"/>
    <property type="match status" value="1"/>
</dbReference>
<feature type="compositionally biased region" description="Basic and acidic residues" evidence="2">
    <location>
        <begin position="678"/>
        <end position="688"/>
    </location>
</feature>
<evidence type="ECO:0000256" key="1">
    <source>
        <dbReference type="SAM" id="Coils"/>
    </source>
</evidence>
<dbReference type="WBParaSite" id="ACRNAN_scaffold598.g10034.t1">
    <property type="protein sequence ID" value="ACRNAN_scaffold598.g10034.t1"/>
    <property type="gene ID" value="ACRNAN_scaffold598.g10034"/>
</dbReference>
<feature type="coiled-coil region" evidence="1">
    <location>
        <begin position="561"/>
        <end position="595"/>
    </location>
</feature>
<organism evidence="3 4">
    <name type="scientific">Acrobeloides nanus</name>
    <dbReference type="NCBI Taxonomy" id="290746"/>
    <lineage>
        <taxon>Eukaryota</taxon>
        <taxon>Metazoa</taxon>
        <taxon>Ecdysozoa</taxon>
        <taxon>Nematoda</taxon>
        <taxon>Chromadorea</taxon>
        <taxon>Rhabditida</taxon>
        <taxon>Tylenchina</taxon>
        <taxon>Cephalobomorpha</taxon>
        <taxon>Cephaloboidea</taxon>
        <taxon>Cephalobidae</taxon>
        <taxon>Acrobeloides</taxon>
    </lineage>
</organism>
<feature type="compositionally biased region" description="Polar residues" evidence="2">
    <location>
        <begin position="648"/>
        <end position="657"/>
    </location>
</feature>
<accession>A0A914E831</accession>
<keyword evidence="3" id="KW-1185">Reference proteome</keyword>
<proteinExistence type="predicted"/>
<dbReference type="PANTHER" id="PTHR13265:SF0">
    <property type="entry name" value="HPR1"/>
    <property type="match status" value="1"/>
</dbReference>
<dbReference type="GO" id="GO:0000445">
    <property type="term" value="C:THO complex part of transcription export complex"/>
    <property type="evidence" value="ECO:0007669"/>
    <property type="project" value="TreeGrafter"/>
</dbReference>
<evidence type="ECO:0000256" key="2">
    <source>
        <dbReference type="SAM" id="MobiDB-lite"/>
    </source>
</evidence>
<feature type="region of interest" description="Disordered" evidence="2">
    <location>
        <begin position="785"/>
        <end position="806"/>
    </location>
</feature>
<feature type="compositionally biased region" description="Basic and acidic residues" evidence="2">
    <location>
        <begin position="627"/>
        <end position="643"/>
    </location>
</feature>
<evidence type="ECO:0000313" key="3">
    <source>
        <dbReference type="Proteomes" id="UP000887540"/>
    </source>
</evidence>
<feature type="compositionally biased region" description="Basic and acidic residues" evidence="2">
    <location>
        <begin position="596"/>
        <end position="611"/>
    </location>
</feature>
<name>A0A914E831_9BILA</name>
<feature type="region of interest" description="Disordered" evidence="2">
    <location>
        <begin position="596"/>
        <end position="706"/>
    </location>
</feature>
<dbReference type="Proteomes" id="UP000887540">
    <property type="component" value="Unplaced"/>
</dbReference>
<dbReference type="GO" id="GO:0006406">
    <property type="term" value="P:mRNA export from nucleus"/>
    <property type="evidence" value="ECO:0007669"/>
    <property type="project" value="TreeGrafter"/>
</dbReference>
<dbReference type="InterPro" id="IPR021861">
    <property type="entry name" value="THO_THOC1"/>
</dbReference>